<dbReference type="SUPFAM" id="SSF103473">
    <property type="entry name" value="MFS general substrate transporter"/>
    <property type="match status" value="1"/>
</dbReference>
<feature type="transmembrane region" description="Helical" evidence="6">
    <location>
        <begin position="12"/>
        <end position="37"/>
    </location>
</feature>
<sequence>MKEKLWAKEYLFSLLLVFGVNMGYALLNSVMAIYGTVLTSSSVMGGYMITVFMISALFVRLFIKKLNEKFSNKVLLIFGLCLTVIASIGYCLANDIVTFLIFRMIHGFGFGISLTCATAISNEYVPSSRLSEGVGFTSSANTIANAIGPTIALEILGEKYTNFFTLFAVLLIISAVIFGLSLFVKSNTKAQKVNNEHQSYNGVIIACVFFLATFCQGAVNSF</sequence>
<dbReference type="PANTHER" id="PTHR23531">
    <property type="entry name" value="QUINOLENE RESISTANCE PROTEIN NORA"/>
    <property type="match status" value="1"/>
</dbReference>
<dbReference type="Pfam" id="PF07690">
    <property type="entry name" value="MFS_1"/>
    <property type="match status" value="1"/>
</dbReference>
<accession>A0A9D1XK79</accession>
<dbReference type="InterPro" id="IPR036259">
    <property type="entry name" value="MFS_trans_sf"/>
</dbReference>
<comment type="caution">
    <text evidence="8">The sequence shown here is derived from an EMBL/GenBank/DDBJ whole genome shotgun (WGS) entry which is preliminary data.</text>
</comment>
<dbReference type="EMBL" id="DXET01000072">
    <property type="protein sequence ID" value="HIX80904.1"/>
    <property type="molecule type" value="Genomic_DNA"/>
</dbReference>
<keyword evidence="2" id="KW-0813">Transport</keyword>
<proteinExistence type="predicted"/>
<evidence type="ECO:0000256" key="1">
    <source>
        <dbReference type="ARBA" id="ARBA00004651"/>
    </source>
</evidence>
<dbReference type="InterPro" id="IPR011701">
    <property type="entry name" value="MFS"/>
</dbReference>
<feature type="transmembrane region" description="Helical" evidence="6">
    <location>
        <begin position="200"/>
        <end position="219"/>
    </location>
</feature>
<feature type="transmembrane region" description="Helical" evidence="6">
    <location>
        <begin position="43"/>
        <end position="63"/>
    </location>
</feature>
<evidence type="ECO:0000256" key="3">
    <source>
        <dbReference type="ARBA" id="ARBA00022692"/>
    </source>
</evidence>
<dbReference type="Proteomes" id="UP000886724">
    <property type="component" value="Unassembled WGS sequence"/>
</dbReference>
<evidence type="ECO:0000313" key="9">
    <source>
        <dbReference type="Proteomes" id="UP000886724"/>
    </source>
</evidence>
<dbReference type="PANTHER" id="PTHR23531:SF1">
    <property type="entry name" value="QUINOLENE RESISTANCE PROTEIN NORA"/>
    <property type="match status" value="1"/>
</dbReference>
<evidence type="ECO:0000259" key="7">
    <source>
        <dbReference type="PROSITE" id="PS50850"/>
    </source>
</evidence>
<organism evidence="8 9">
    <name type="scientific">Candidatus Erysipelatoclostridium merdavium</name>
    <dbReference type="NCBI Taxonomy" id="2838566"/>
    <lineage>
        <taxon>Bacteria</taxon>
        <taxon>Bacillati</taxon>
        <taxon>Bacillota</taxon>
        <taxon>Erysipelotrichia</taxon>
        <taxon>Erysipelotrichales</taxon>
        <taxon>Erysipelotrichales incertae sedis</taxon>
    </lineage>
</organism>
<dbReference type="InterPro" id="IPR020846">
    <property type="entry name" value="MFS_dom"/>
</dbReference>
<evidence type="ECO:0000256" key="5">
    <source>
        <dbReference type="ARBA" id="ARBA00023136"/>
    </source>
</evidence>
<comment type="subcellular location">
    <subcellularLocation>
        <location evidence="1">Cell membrane</location>
        <topology evidence="1">Multi-pass membrane protein</topology>
    </subcellularLocation>
</comment>
<feature type="transmembrane region" description="Helical" evidence="6">
    <location>
        <begin position="163"/>
        <end position="184"/>
    </location>
</feature>
<dbReference type="InterPro" id="IPR052714">
    <property type="entry name" value="MFS_Exporter"/>
</dbReference>
<reference evidence="8" key="2">
    <citation type="submission" date="2021-04" db="EMBL/GenBank/DDBJ databases">
        <authorList>
            <person name="Gilroy R."/>
        </authorList>
    </citation>
    <scope>NUCLEOTIDE SEQUENCE</scope>
    <source>
        <strain evidence="8">ChiGjej1B1-14440</strain>
    </source>
</reference>
<evidence type="ECO:0000313" key="8">
    <source>
        <dbReference type="EMBL" id="HIX80904.1"/>
    </source>
</evidence>
<reference evidence="8" key="1">
    <citation type="journal article" date="2021" name="PeerJ">
        <title>Extensive microbial diversity within the chicken gut microbiome revealed by metagenomics and culture.</title>
        <authorList>
            <person name="Gilroy R."/>
            <person name="Ravi A."/>
            <person name="Getino M."/>
            <person name="Pursley I."/>
            <person name="Horton D.L."/>
            <person name="Alikhan N.F."/>
            <person name="Baker D."/>
            <person name="Gharbi K."/>
            <person name="Hall N."/>
            <person name="Watson M."/>
            <person name="Adriaenssens E.M."/>
            <person name="Foster-Nyarko E."/>
            <person name="Jarju S."/>
            <person name="Secka A."/>
            <person name="Antonio M."/>
            <person name="Oren A."/>
            <person name="Chaudhuri R.R."/>
            <person name="La Ragione R."/>
            <person name="Hildebrand F."/>
            <person name="Pallen M.J."/>
        </authorList>
    </citation>
    <scope>NUCLEOTIDE SEQUENCE</scope>
    <source>
        <strain evidence="8">ChiGjej1B1-14440</strain>
    </source>
</reference>
<feature type="domain" description="Major facilitator superfamily (MFS) profile" evidence="7">
    <location>
        <begin position="9"/>
        <end position="222"/>
    </location>
</feature>
<dbReference type="GO" id="GO:0022857">
    <property type="term" value="F:transmembrane transporter activity"/>
    <property type="evidence" value="ECO:0007669"/>
    <property type="project" value="InterPro"/>
</dbReference>
<dbReference type="AlphaFoldDB" id="A0A9D1XK79"/>
<evidence type="ECO:0000256" key="2">
    <source>
        <dbReference type="ARBA" id="ARBA00022448"/>
    </source>
</evidence>
<gene>
    <name evidence="8" type="ORF">H9980_02890</name>
</gene>
<evidence type="ECO:0000256" key="6">
    <source>
        <dbReference type="SAM" id="Phobius"/>
    </source>
</evidence>
<dbReference type="GO" id="GO:0005886">
    <property type="term" value="C:plasma membrane"/>
    <property type="evidence" value="ECO:0007669"/>
    <property type="project" value="UniProtKB-SubCell"/>
</dbReference>
<dbReference type="PROSITE" id="PS50850">
    <property type="entry name" value="MFS"/>
    <property type="match status" value="1"/>
</dbReference>
<keyword evidence="4 6" id="KW-1133">Transmembrane helix</keyword>
<keyword evidence="5 6" id="KW-0472">Membrane</keyword>
<name>A0A9D1XK79_9FIRM</name>
<feature type="transmembrane region" description="Helical" evidence="6">
    <location>
        <begin position="75"/>
        <end position="102"/>
    </location>
</feature>
<dbReference type="Gene3D" id="1.20.1250.20">
    <property type="entry name" value="MFS general substrate transporter like domains"/>
    <property type="match status" value="1"/>
</dbReference>
<keyword evidence="3 6" id="KW-0812">Transmembrane</keyword>
<protein>
    <submittedName>
        <fullName evidence="8">MFS transporter</fullName>
    </submittedName>
</protein>
<evidence type="ECO:0000256" key="4">
    <source>
        <dbReference type="ARBA" id="ARBA00022989"/>
    </source>
</evidence>